<feature type="chain" id="PRO_5046435916" description="Secreted protein" evidence="1">
    <location>
        <begin position="20"/>
        <end position="155"/>
    </location>
</feature>
<dbReference type="Proteomes" id="UP001433071">
    <property type="component" value="Unassembled WGS sequence"/>
</dbReference>
<evidence type="ECO:0000313" key="2">
    <source>
        <dbReference type="EMBL" id="MER9405678.1"/>
    </source>
</evidence>
<evidence type="ECO:0008006" key="4">
    <source>
        <dbReference type="Google" id="ProtNLM"/>
    </source>
</evidence>
<accession>A0ABV1Z111</accession>
<sequence>MMVRKKAAMRLLTATVALCVGSFRGLFHARASRRHACTFRAFHSCRLHPAGEGAGWSLKNTVYCADDRIEVSFWDLEQMKMRRGSDVCQFQSYTSYSSALNFAQKNFGGEGRVVVAEAVQTQASCRSDRYRLRDFLRCWSDEPSHSTRADARSSK</sequence>
<evidence type="ECO:0000256" key="1">
    <source>
        <dbReference type="SAM" id="SignalP"/>
    </source>
</evidence>
<name>A0ABV1Z111_9HYPH</name>
<dbReference type="EMBL" id="JAMYQB010000012">
    <property type="protein sequence ID" value="MER9405678.1"/>
    <property type="molecule type" value="Genomic_DNA"/>
</dbReference>
<keyword evidence="1" id="KW-0732">Signal</keyword>
<proteinExistence type="predicted"/>
<evidence type="ECO:0000313" key="3">
    <source>
        <dbReference type="Proteomes" id="UP001433071"/>
    </source>
</evidence>
<feature type="signal peptide" evidence="1">
    <location>
        <begin position="1"/>
        <end position="19"/>
    </location>
</feature>
<protein>
    <recommendedName>
        <fullName evidence="4">Secreted protein</fullName>
    </recommendedName>
</protein>
<gene>
    <name evidence="2" type="ORF">NKI36_16730</name>
</gene>
<comment type="caution">
    <text evidence="2">The sequence shown here is derived from an EMBL/GenBank/DDBJ whole genome shotgun (WGS) entry which is preliminary data.</text>
</comment>
<organism evidence="2 3">
    <name type="scientific">Mesorhizobium caraganae</name>
    <dbReference type="NCBI Taxonomy" id="483206"/>
    <lineage>
        <taxon>Bacteria</taxon>
        <taxon>Pseudomonadati</taxon>
        <taxon>Pseudomonadota</taxon>
        <taxon>Alphaproteobacteria</taxon>
        <taxon>Hyphomicrobiales</taxon>
        <taxon>Phyllobacteriaceae</taxon>
        <taxon>Mesorhizobium</taxon>
    </lineage>
</organism>
<keyword evidence="3" id="KW-1185">Reference proteome</keyword>
<reference evidence="2 3" key="1">
    <citation type="journal article" date="2024" name="Proc. Natl. Acad. Sci. U.S.A.">
        <title>The evolutionary genomics of adaptation to stress in wild rhizobium bacteria.</title>
        <authorList>
            <person name="Kehlet-Delgado H."/>
            <person name="Montoya A.P."/>
            <person name="Jensen K.T."/>
            <person name="Wendlandt C.E."/>
            <person name="Dexheimer C."/>
            <person name="Roberts M."/>
            <person name="Torres Martinez L."/>
            <person name="Friesen M.L."/>
            <person name="Griffitts J.S."/>
            <person name="Porter S.S."/>
        </authorList>
    </citation>
    <scope>NUCLEOTIDE SEQUENCE [LARGE SCALE GENOMIC DNA]</scope>
    <source>
        <strain evidence="2 3">M0641</strain>
    </source>
</reference>
<dbReference type="RefSeq" id="WP_352559011.1">
    <property type="nucleotide sequence ID" value="NZ_JAMYQB010000012.1"/>
</dbReference>